<dbReference type="InterPro" id="IPR008995">
    <property type="entry name" value="Mo/tungstate-bd_C_term_dom"/>
</dbReference>
<dbReference type="InterPro" id="IPR005666">
    <property type="entry name" value="Sulph_transpt1"/>
</dbReference>
<evidence type="ECO:0000313" key="9">
    <source>
        <dbReference type="EMBL" id="MDM5072901.1"/>
    </source>
</evidence>
<organism evidence="10 12">
    <name type="scientific">Aeromonas bestiarum</name>
    <dbReference type="NCBI Taxonomy" id="105751"/>
    <lineage>
        <taxon>Bacteria</taxon>
        <taxon>Pseudomonadati</taxon>
        <taxon>Pseudomonadota</taxon>
        <taxon>Gammaproteobacteria</taxon>
        <taxon>Aeromonadales</taxon>
        <taxon>Aeromonadaceae</taxon>
        <taxon>Aeromonas</taxon>
    </lineage>
</organism>
<dbReference type="GO" id="GO:0015419">
    <property type="term" value="F:ABC-type sulfate transporter activity"/>
    <property type="evidence" value="ECO:0007669"/>
    <property type="project" value="InterPro"/>
</dbReference>
<sequence length="356" mass="39142">MSIQVQQLNKHFNQYAALADINLDFHDGELVALLGPSGCGKTTLLRIIAGLEQADSGSVIIRGEDASDLHVRERNVGFVFQHYALFRHMTVFENVAFGLRVKPRSERPAEATIRARVKELLDLVQLSHVAERYPTQLSGGQRQRVALARALAVQPKVLLLDEPFGALDAQVRKELRRWLRELHDELHVTSLFVTHDQEEALEVADRVVLMNAGRVEQIGTPAEVYDHPASSFVHSFLGSVNLFRGRVAEQGFGIGEQLLGGPISSHQLAQGSAAIAYVRPHELEILPADAPGGISATITRLLPMGPRIRVELRGNGDTNGAHFEAELSKEAAKAFTPGQGVRLVAKQAQLYPDYQI</sequence>
<dbReference type="GO" id="GO:0043190">
    <property type="term" value="C:ATP-binding cassette (ABC) transporter complex"/>
    <property type="evidence" value="ECO:0007669"/>
    <property type="project" value="InterPro"/>
</dbReference>
<keyword evidence="2" id="KW-1003">Cell membrane</keyword>
<gene>
    <name evidence="9" type="ORF">OB935_13785</name>
    <name evidence="10" type="ORF">OB959_08990</name>
</gene>
<evidence type="ECO:0000313" key="10">
    <source>
        <dbReference type="EMBL" id="MDM5139935.1"/>
    </source>
</evidence>
<evidence type="ECO:0000259" key="8">
    <source>
        <dbReference type="PROSITE" id="PS50893"/>
    </source>
</evidence>
<keyword evidence="7" id="KW-0472">Membrane</keyword>
<evidence type="ECO:0000256" key="5">
    <source>
        <dbReference type="ARBA" id="ARBA00022967"/>
    </source>
</evidence>
<dbReference type="SMART" id="SM00382">
    <property type="entry name" value="AAA"/>
    <property type="match status" value="1"/>
</dbReference>
<dbReference type="InterPro" id="IPR027417">
    <property type="entry name" value="P-loop_NTPase"/>
</dbReference>
<evidence type="ECO:0000256" key="4">
    <source>
        <dbReference type="ARBA" id="ARBA00022840"/>
    </source>
</evidence>
<accession>A0AAW7I1R2</accession>
<dbReference type="InterPro" id="IPR017871">
    <property type="entry name" value="ABC_transporter-like_CS"/>
</dbReference>
<reference evidence="10" key="1">
    <citation type="submission" date="2023-08" db="EMBL/GenBank/DDBJ databases">
        <title>WGS of Aeromonas isolates.</title>
        <authorList>
            <person name="Lee H."/>
        </authorList>
    </citation>
    <scope>NUCLEOTIDE SEQUENCE</scope>
    <source>
        <strain evidence="10">SL22</strain>
        <strain evidence="9">SU58-3</strain>
    </source>
</reference>
<dbReference type="SUPFAM" id="SSF50331">
    <property type="entry name" value="MOP-like"/>
    <property type="match status" value="1"/>
</dbReference>
<dbReference type="GO" id="GO:0016887">
    <property type="term" value="F:ATP hydrolysis activity"/>
    <property type="evidence" value="ECO:0007669"/>
    <property type="project" value="InterPro"/>
</dbReference>
<dbReference type="RefSeq" id="WP_043141048.1">
    <property type="nucleotide sequence ID" value="NZ_CAWLWI010000055.1"/>
</dbReference>
<dbReference type="SUPFAM" id="SSF52540">
    <property type="entry name" value="P-loop containing nucleoside triphosphate hydrolases"/>
    <property type="match status" value="1"/>
</dbReference>
<dbReference type="InterPro" id="IPR024765">
    <property type="entry name" value="TOBE-like"/>
</dbReference>
<evidence type="ECO:0000256" key="6">
    <source>
        <dbReference type="ARBA" id="ARBA00023032"/>
    </source>
</evidence>
<evidence type="ECO:0000313" key="12">
    <source>
        <dbReference type="Proteomes" id="UP001168216"/>
    </source>
</evidence>
<dbReference type="AlphaFoldDB" id="A0AAW7I1R2"/>
<dbReference type="Proteomes" id="UP001168107">
    <property type="component" value="Unassembled WGS sequence"/>
</dbReference>
<dbReference type="Gene3D" id="3.40.50.300">
    <property type="entry name" value="P-loop containing nucleotide triphosphate hydrolases"/>
    <property type="match status" value="1"/>
</dbReference>
<dbReference type="EMBL" id="JAOPLL010000007">
    <property type="protein sequence ID" value="MDM5072901.1"/>
    <property type="molecule type" value="Genomic_DNA"/>
</dbReference>
<dbReference type="Pfam" id="PF00005">
    <property type="entry name" value="ABC_tran"/>
    <property type="match status" value="1"/>
</dbReference>
<evidence type="ECO:0000256" key="1">
    <source>
        <dbReference type="ARBA" id="ARBA00022448"/>
    </source>
</evidence>
<dbReference type="InterPro" id="IPR003439">
    <property type="entry name" value="ABC_transporter-like_ATP-bd"/>
</dbReference>
<dbReference type="NCBIfam" id="TIGR00968">
    <property type="entry name" value="3a0106s01"/>
    <property type="match status" value="1"/>
</dbReference>
<dbReference type="EMBL" id="JAOPLV010000003">
    <property type="protein sequence ID" value="MDM5139935.1"/>
    <property type="molecule type" value="Genomic_DNA"/>
</dbReference>
<keyword evidence="4 10" id="KW-0067">ATP-binding</keyword>
<evidence type="ECO:0000256" key="7">
    <source>
        <dbReference type="ARBA" id="ARBA00023136"/>
    </source>
</evidence>
<dbReference type="Pfam" id="PF17850">
    <property type="entry name" value="CysA_C_terminal"/>
    <property type="match status" value="1"/>
</dbReference>
<proteinExistence type="predicted"/>
<dbReference type="Pfam" id="PF12857">
    <property type="entry name" value="TOBE_3"/>
    <property type="match status" value="1"/>
</dbReference>
<dbReference type="PANTHER" id="PTHR42781:SF4">
    <property type="entry name" value="SPERMIDINE_PUTRESCINE IMPORT ATP-BINDING PROTEIN POTA"/>
    <property type="match status" value="1"/>
</dbReference>
<keyword evidence="5" id="KW-1278">Translocase</keyword>
<dbReference type="Proteomes" id="UP001168216">
    <property type="component" value="Unassembled WGS sequence"/>
</dbReference>
<dbReference type="InterPro" id="IPR041193">
    <property type="entry name" value="CysA_C"/>
</dbReference>
<comment type="caution">
    <text evidence="10">The sequence shown here is derived from an EMBL/GenBank/DDBJ whole genome shotgun (WGS) entry which is preliminary data.</text>
</comment>
<dbReference type="PROSITE" id="PS50893">
    <property type="entry name" value="ABC_TRANSPORTER_2"/>
    <property type="match status" value="1"/>
</dbReference>
<dbReference type="PROSITE" id="PS00211">
    <property type="entry name" value="ABC_TRANSPORTER_1"/>
    <property type="match status" value="1"/>
</dbReference>
<dbReference type="CDD" id="cd03296">
    <property type="entry name" value="ABC_CysA_sulfate_importer"/>
    <property type="match status" value="1"/>
</dbReference>
<keyword evidence="11" id="KW-1185">Reference proteome</keyword>
<dbReference type="InterPro" id="IPR050093">
    <property type="entry name" value="ABC_SmlMolc_Importer"/>
</dbReference>
<protein>
    <submittedName>
        <fullName evidence="10">Sulfate ABC transporter ATP-binding protein</fullName>
    </submittedName>
</protein>
<keyword evidence="1" id="KW-0813">Transport</keyword>
<dbReference type="InterPro" id="IPR003593">
    <property type="entry name" value="AAA+_ATPase"/>
</dbReference>
<keyword evidence="6" id="KW-0764">Sulfate transport</keyword>
<feature type="domain" description="ABC transporter" evidence="8">
    <location>
        <begin position="3"/>
        <end position="237"/>
    </location>
</feature>
<dbReference type="PANTHER" id="PTHR42781">
    <property type="entry name" value="SPERMIDINE/PUTRESCINE IMPORT ATP-BINDING PROTEIN POTA"/>
    <property type="match status" value="1"/>
</dbReference>
<dbReference type="FunFam" id="3.40.50.300:FF:000227">
    <property type="entry name" value="Sulfate/thiosulfate import ATP-binding protein CysA"/>
    <property type="match status" value="1"/>
</dbReference>
<name>A0AAW7I1R2_9GAMM</name>
<dbReference type="GO" id="GO:0005524">
    <property type="term" value="F:ATP binding"/>
    <property type="evidence" value="ECO:0007669"/>
    <property type="project" value="UniProtKB-KW"/>
</dbReference>
<keyword evidence="3" id="KW-0547">Nucleotide-binding</keyword>
<evidence type="ECO:0000313" key="11">
    <source>
        <dbReference type="Proteomes" id="UP001168107"/>
    </source>
</evidence>
<evidence type="ECO:0000256" key="2">
    <source>
        <dbReference type="ARBA" id="ARBA00022475"/>
    </source>
</evidence>
<dbReference type="GeneID" id="92725023"/>
<evidence type="ECO:0000256" key="3">
    <source>
        <dbReference type="ARBA" id="ARBA00022741"/>
    </source>
</evidence>